<dbReference type="PANTHER" id="PTHR30055">
    <property type="entry name" value="HTH-TYPE TRANSCRIPTIONAL REGULATOR RUTR"/>
    <property type="match status" value="1"/>
</dbReference>
<name>A0A3P7PXM2_9FIRM</name>
<dbReference type="Gene3D" id="1.10.357.10">
    <property type="entry name" value="Tetracycline Repressor, domain 2"/>
    <property type="match status" value="1"/>
</dbReference>
<dbReference type="PANTHER" id="PTHR30055:SF226">
    <property type="entry name" value="HTH-TYPE TRANSCRIPTIONAL REGULATOR PKSA"/>
    <property type="match status" value="1"/>
</dbReference>
<keyword evidence="5" id="KW-1185">Reference proteome</keyword>
<dbReference type="KEGG" id="cbar:PATL70BA_2058"/>
<evidence type="ECO:0000259" key="3">
    <source>
        <dbReference type="PROSITE" id="PS50977"/>
    </source>
</evidence>
<dbReference type="InterPro" id="IPR001647">
    <property type="entry name" value="HTH_TetR"/>
</dbReference>
<dbReference type="OrthoDB" id="9812484at2"/>
<reference evidence="4 5" key="1">
    <citation type="submission" date="2018-09" db="EMBL/GenBank/DDBJ databases">
        <authorList>
            <person name="Postec A."/>
        </authorList>
    </citation>
    <scope>NUCLEOTIDE SEQUENCE [LARGE SCALE GENOMIC DNA]</scope>
    <source>
        <strain evidence="4">70B-A</strain>
    </source>
</reference>
<dbReference type="InterPro" id="IPR009057">
    <property type="entry name" value="Homeodomain-like_sf"/>
</dbReference>
<evidence type="ECO:0000313" key="5">
    <source>
        <dbReference type="Proteomes" id="UP000279029"/>
    </source>
</evidence>
<dbReference type="GO" id="GO:0000976">
    <property type="term" value="F:transcription cis-regulatory region binding"/>
    <property type="evidence" value="ECO:0007669"/>
    <property type="project" value="TreeGrafter"/>
</dbReference>
<feature type="domain" description="HTH tetR-type" evidence="3">
    <location>
        <begin position="16"/>
        <end position="76"/>
    </location>
</feature>
<accession>A0A3P7PXM2</accession>
<dbReference type="AlphaFoldDB" id="A0A3P7PXM2"/>
<keyword evidence="1 2" id="KW-0238">DNA-binding</keyword>
<dbReference type="GO" id="GO:0003700">
    <property type="term" value="F:DNA-binding transcription factor activity"/>
    <property type="evidence" value="ECO:0007669"/>
    <property type="project" value="TreeGrafter"/>
</dbReference>
<feature type="DNA-binding region" description="H-T-H motif" evidence="2">
    <location>
        <begin position="39"/>
        <end position="58"/>
    </location>
</feature>
<dbReference type="SUPFAM" id="SSF46689">
    <property type="entry name" value="Homeodomain-like"/>
    <property type="match status" value="1"/>
</dbReference>
<dbReference type="PRINTS" id="PR00455">
    <property type="entry name" value="HTHTETR"/>
</dbReference>
<dbReference type="RefSeq" id="WP_125137168.1">
    <property type="nucleotide sequence ID" value="NZ_LR130778.1"/>
</dbReference>
<evidence type="ECO:0000313" key="4">
    <source>
        <dbReference type="EMBL" id="VDN47941.1"/>
    </source>
</evidence>
<proteinExistence type="predicted"/>
<organism evidence="4 5">
    <name type="scientific">Petrocella atlantisensis</name>
    <dbReference type="NCBI Taxonomy" id="2173034"/>
    <lineage>
        <taxon>Bacteria</taxon>
        <taxon>Bacillati</taxon>
        <taxon>Bacillota</taxon>
        <taxon>Clostridia</taxon>
        <taxon>Lachnospirales</taxon>
        <taxon>Vallitaleaceae</taxon>
        <taxon>Petrocella</taxon>
    </lineage>
</organism>
<sequence length="239" mass="27812">MIKNERRFIIVQILKDDQRTKIHQAAIDAFIRDGYQKASMRGIAESAGMSVGNLYRYFKNKESLFSHLVKPLIDAFQVYEHRPFKPQLLEVNILENSELVDVIMSARVKYRQELFILLLRAEGSPFEGAKDQLKRHIETQSRILLETLSDGEPDIIKGQLFFKAVSTAIVESFCVILEEAKDDKTFMYNLMELTEFGLKPSLRNLIAIKNNETNFRRINDEEVREFCNHFNHHSSNHCT</sequence>
<dbReference type="EMBL" id="LR130778">
    <property type="protein sequence ID" value="VDN47941.1"/>
    <property type="molecule type" value="Genomic_DNA"/>
</dbReference>
<protein>
    <recommendedName>
        <fullName evidence="3">HTH tetR-type domain-containing protein</fullName>
    </recommendedName>
</protein>
<dbReference type="PROSITE" id="PS50977">
    <property type="entry name" value="HTH_TETR_2"/>
    <property type="match status" value="1"/>
</dbReference>
<evidence type="ECO:0000256" key="1">
    <source>
        <dbReference type="ARBA" id="ARBA00023125"/>
    </source>
</evidence>
<gene>
    <name evidence="4" type="ORF">PATL70BA_2058</name>
</gene>
<evidence type="ECO:0000256" key="2">
    <source>
        <dbReference type="PROSITE-ProRule" id="PRU00335"/>
    </source>
</evidence>
<dbReference type="Proteomes" id="UP000279029">
    <property type="component" value="Chromosome"/>
</dbReference>
<dbReference type="Pfam" id="PF00440">
    <property type="entry name" value="TetR_N"/>
    <property type="match status" value="1"/>
</dbReference>
<dbReference type="InterPro" id="IPR050109">
    <property type="entry name" value="HTH-type_TetR-like_transc_reg"/>
</dbReference>